<dbReference type="GO" id="GO:0009435">
    <property type="term" value="P:NAD+ biosynthetic process"/>
    <property type="evidence" value="ECO:0007669"/>
    <property type="project" value="UniProtKB-UniPathway"/>
</dbReference>
<dbReference type="GO" id="GO:0070566">
    <property type="term" value="F:adenylyltransferase activity"/>
    <property type="evidence" value="ECO:0007669"/>
    <property type="project" value="UniProtKB-ARBA"/>
</dbReference>
<dbReference type="PANTHER" id="PTHR39321">
    <property type="entry name" value="NICOTINATE-NUCLEOTIDE ADENYLYLTRANSFERASE-RELATED"/>
    <property type="match status" value="1"/>
</dbReference>
<evidence type="ECO:0000256" key="7">
    <source>
        <dbReference type="ARBA" id="ARBA00023027"/>
    </source>
</evidence>
<proteinExistence type="inferred from homology"/>
<evidence type="ECO:0000313" key="9">
    <source>
        <dbReference type="EMBL" id="CAB4569320.1"/>
    </source>
</evidence>
<evidence type="ECO:0000256" key="6">
    <source>
        <dbReference type="ARBA" id="ARBA00022840"/>
    </source>
</evidence>
<evidence type="ECO:0000256" key="5">
    <source>
        <dbReference type="ARBA" id="ARBA00022741"/>
    </source>
</evidence>
<gene>
    <name evidence="9" type="ORF">UFOPK1591_01206</name>
</gene>
<evidence type="ECO:0000259" key="8">
    <source>
        <dbReference type="Pfam" id="PF01467"/>
    </source>
</evidence>
<dbReference type="Pfam" id="PF01467">
    <property type="entry name" value="CTP_transf_like"/>
    <property type="match status" value="1"/>
</dbReference>
<protein>
    <submittedName>
        <fullName evidence="9">Unannotated protein</fullName>
    </submittedName>
</protein>
<dbReference type="HAMAP" id="MF_00244">
    <property type="entry name" value="NaMN_adenylyltr"/>
    <property type="match status" value="1"/>
</dbReference>
<dbReference type="UniPathway" id="UPA00253"/>
<dbReference type="NCBIfam" id="TIGR00482">
    <property type="entry name" value="nicotinate (nicotinamide) nucleotide adenylyltransferase"/>
    <property type="match status" value="1"/>
</dbReference>
<evidence type="ECO:0000256" key="2">
    <source>
        <dbReference type="ARBA" id="ARBA00022642"/>
    </source>
</evidence>
<dbReference type="InterPro" id="IPR014729">
    <property type="entry name" value="Rossmann-like_a/b/a_fold"/>
</dbReference>
<organism evidence="9">
    <name type="scientific">freshwater metagenome</name>
    <dbReference type="NCBI Taxonomy" id="449393"/>
    <lineage>
        <taxon>unclassified sequences</taxon>
        <taxon>metagenomes</taxon>
        <taxon>ecological metagenomes</taxon>
    </lineage>
</organism>
<keyword evidence="3" id="KW-0808">Transferase</keyword>
<dbReference type="AlphaFoldDB" id="A0A6J6DYP9"/>
<name>A0A6J6DYP9_9ZZZZ</name>
<evidence type="ECO:0000256" key="1">
    <source>
        <dbReference type="ARBA" id="ARBA00004790"/>
    </source>
</evidence>
<feature type="domain" description="Cytidyltransferase-like" evidence="8">
    <location>
        <begin position="12"/>
        <end position="170"/>
    </location>
</feature>
<dbReference type="Gene3D" id="3.40.50.620">
    <property type="entry name" value="HUPs"/>
    <property type="match status" value="1"/>
</dbReference>
<reference evidence="9" key="1">
    <citation type="submission" date="2020-05" db="EMBL/GenBank/DDBJ databases">
        <authorList>
            <person name="Chiriac C."/>
            <person name="Salcher M."/>
            <person name="Ghai R."/>
            <person name="Kavagutti S V."/>
        </authorList>
    </citation>
    <scope>NUCLEOTIDE SEQUENCE</scope>
</reference>
<accession>A0A6J6DYP9</accession>
<keyword evidence="4" id="KW-0548">Nucleotidyltransferase</keyword>
<dbReference type="SUPFAM" id="SSF52374">
    <property type="entry name" value="Nucleotidylyl transferase"/>
    <property type="match status" value="1"/>
</dbReference>
<dbReference type="CDD" id="cd02165">
    <property type="entry name" value="NMNAT"/>
    <property type="match status" value="1"/>
</dbReference>
<dbReference type="NCBIfam" id="TIGR00125">
    <property type="entry name" value="cyt_tran_rel"/>
    <property type="match status" value="1"/>
</dbReference>
<evidence type="ECO:0000256" key="4">
    <source>
        <dbReference type="ARBA" id="ARBA00022695"/>
    </source>
</evidence>
<sequence length="199" mass="21750">MTADIGHARIGVLGGSFDPPHLAHLMVAGELHSALGLDEVVFVPAGDPWQKSTSASAEQRYDMVRLAIDEDVRFRASRIDIDREGPTYMVDTLADLHAENPHAELFCLIGSDILAGIHTWHEAERLAELATFVCAVRPGFTPNQPALTGLAVDFVEVPLMEISSSDIRQRVSEGESIRYLVPDAVADYIATHELYGRTS</sequence>
<dbReference type="PANTHER" id="PTHR39321:SF3">
    <property type="entry name" value="PHOSPHOPANTETHEINE ADENYLYLTRANSFERASE"/>
    <property type="match status" value="1"/>
</dbReference>
<keyword evidence="5" id="KW-0547">Nucleotide-binding</keyword>
<keyword evidence="7" id="KW-0520">NAD</keyword>
<evidence type="ECO:0000256" key="3">
    <source>
        <dbReference type="ARBA" id="ARBA00022679"/>
    </source>
</evidence>
<comment type="pathway">
    <text evidence="1">Cofactor biosynthesis; NAD(+) biosynthesis.</text>
</comment>
<dbReference type="EMBL" id="CAEZTD010000110">
    <property type="protein sequence ID" value="CAB4569320.1"/>
    <property type="molecule type" value="Genomic_DNA"/>
</dbReference>
<dbReference type="GO" id="GO:0005524">
    <property type="term" value="F:ATP binding"/>
    <property type="evidence" value="ECO:0007669"/>
    <property type="project" value="UniProtKB-KW"/>
</dbReference>
<dbReference type="InterPro" id="IPR004821">
    <property type="entry name" value="Cyt_trans-like"/>
</dbReference>
<dbReference type="InterPro" id="IPR005248">
    <property type="entry name" value="NadD/NMNAT"/>
</dbReference>
<keyword evidence="2" id="KW-0662">Pyridine nucleotide biosynthesis</keyword>
<dbReference type="NCBIfam" id="NF000840">
    <property type="entry name" value="PRK00071.1-3"/>
    <property type="match status" value="1"/>
</dbReference>
<keyword evidence="6" id="KW-0067">ATP-binding</keyword>